<feature type="binding site" evidence="6">
    <location>
        <position position="306"/>
    </location>
    <ligand>
        <name>substrate</name>
    </ligand>
</feature>
<comment type="subunit">
    <text evidence="6">Homodimer.</text>
</comment>
<dbReference type="PROSITE" id="PS00878">
    <property type="entry name" value="ODR_DC_2_1"/>
    <property type="match status" value="1"/>
</dbReference>
<dbReference type="GO" id="GO:0030170">
    <property type="term" value="F:pyridoxal phosphate binding"/>
    <property type="evidence" value="ECO:0007669"/>
    <property type="project" value="UniProtKB-UniRule"/>
</dbReference>
<dbReference type="UniPathway" id="UPA00034">
    <property type="reaction ID" value="UER00027"/>
</dbReference>
<evidence type="ECO:0000313" key="11">
    <source>
        <dbReference type="EMBL" id="SEL63024.1"/>
    </source>
</evidence>
<accession>A0A1H7RTB8</accession>
<dbReference type="InterPro" id="IPR002986">
    <property type="entry name" value="DAP_deCOOHase_LysA"/>
</dbReference>
<comment type="cofactor">
    <cofactor evidence="1 6 8 9">
        <name>pyridoxal 5'-phosphate</name>
        <dbReference type="ChEBI" id="CHEBI:597326"/>
    </cofactor>
</comment>
<comment type="pathway">
    <text evidence="6 9">Amino-acid biosynthesis; L-lysine biosynthesis via DAP pathway; L-lysine from DL-2,6-diaminopimelate: step 1/1.</text>
</comment>
<feature type="binding site" evidence="6">
    <location>
        <position position="404"/>
    </location>
    <ligand>
        <name>substrate</name>
    </ligand>
</feature>
<protein>
    <recommendedName>
        <fullName evidence="6 7">Diaminopimelate decarboxylase</fullName>
        <shortName evidence="6">DAP decarboxylase</shortName>
        <shortName evidence="6">DAPDC</shortName>
        <ecNumber evidence="6 7">4.1.1.20</ecNumber>
    </recommendedName>
</protein>
<feature type="binding site" evidence="6">
    <location>
        <position position="375"/>
    </location>
    <ligand>
        <name>substrate</name>
    </ligand>
</feature>
<evidence type="ECO:0000256" key="1">
    <source>
        <dbReference type="ARBA" id="ARBA00001933"/>
    </source>
</evidence>
<gene>
    <name evidence="6" type="primary">lysA</name>
    <name evidence="11" type="ORF">SAMN05444583_1127</name>
</gene>
<dbReference type="InterPro" id="IPR022644">
    <property type="entry name" value="De-COase2_N"/>
</dbReference>
<dbReference type="SUPFAM" id="SSF51419">
    <property type="entry name" value="PLP-binding barrel"/>
    <property type="match status" value="1"/>
</dbReference>
<feature type="active site" description="Proton donor" evidence="8">
    <location>
        <position position="374"/>
    </location>
</feature>
<evidence type="ECO:0000259" key="10">
    <source>
        <dbReference type="Pfam" id="PF02784"/>
    </source>
</evidence>
<proteinExistence type="inferred from homology"/>
<feature type="binding site" evidence="6">
    <location>
        <begin position="303"/>
        <end position="306"/>
    </location>
    <ligand>
        <name>pyridoxal 5'-phosphate</name>
        <dbReference type="ChEBI" id="CHEBI:597326"/>
    </ligand>
</feature>
<keyword evidence="12" id="KW-1185">Reference proteome</keyword>
<keyword evidence="3 6" id="KW-0663">Pyridoxal phosphate</keyword>
<dbReference type="GO" id="GO:0009089">
    <property type="term" value="P:lysine biosynthetic process via diaminopimelate"/>
    <property type="evidence" value="ECO:0007669"/>
    <property type="project" value="UniProtKB-UniRule"/>
</dbReference>
<dbReference type="GO" id="GO:0008836">
    <property type="term" value="F:diaminopimelate decarboxylase activity"/>
    <property type="evidence" value="ECO:0007669"/>
    <property type="project" value="UniProtKB-UniRule"/>
</dbReference>
<keyword evidence="6" id="KW-0028">Amino-acid biosynthesis</keyword>
<keyword evidence="2 6" id="KW-0210">Decarboxylase</keyword>
<evidence type="ECO:0000256" key="7">
    <source>
        <dbReference type="NCBIfam" id="TIGR01048"/>
    </source>
</evidence>
<name>A0A1H7RTB8_9NOCA</name>
<evidence type="ECO:0000256" key="4">
    <source>
        <dbReference type="ARBA" id="ARBA00023154"/>
    </source>
</evidence>
<evidence type="ECO:0000256" key="8">
    <source>
        <dbReference type="PIRSR" id="PIRSR600183-50"/>
    </source>
</evidence>
<dbReference type="PRINTS" id="PR01181">
    <property type="entry name" value="DAPDCRBXLASE"/>
</dbReference>
<dbReference type="NCBIfam" id="TIGR01048">
    <property type="entry name" value="lysA"/>
    <property type="match status" value="1"/>
</dbReference>
<dbReference type="SUPFAM" id="SSF50621">
    <property type="entry name" value="Alanine racemase C-terminal domain-like"/>
    <property type="match status" value="1"/>
</dbReference>
<dbReference type="PRINTS" id="PR01179">
    <property type="entry name" value="ODADCRBXLASE"/>
</dbReference>
<keyword evidence="4 6" id="KW-0457">Lysine biosynthesis</keyword>
<reference evidence="12" key="1">
    <citation type="submission" date="2016-10" db="EMBL/GenBank/DDBJ databases">
        <authorList>
            <person name="Varghese N."/>
            <person name="Submissions S."/>
        </authorList>
    </citation>
    <scope>NUCLEOTIDE SEQUENCE [LARGE SCALE GENOMIC DNA]</scope>
    <source>
        <strain evidence="12">DSM 44675</strain>
    </source>
</reference>
<evidence type="ECO:0000256" key="9">
    <source>
        <dbReference type="RuleBase" id="RU003738"/>
    </source>
</evidence>
<dbReference type="InterPro" id="IPR029066">
    <property type="entry name" value="PLP-binding_barrel"/>
</dbReference>
<dbReference type="PANTHER" id="PTHR43727:SF2">
    <property type="entry name" value="GROUP IV DECARBOXYLASE"/>
    <property type="match status" value="1"/>
</dbReference>
<feature type="binding site" evidence="6">
    <location>
        <position position="347"/>
    </location>
    <ligand>
        <name>substrate</name>
    </ligand>
</feature>
<dbReference type="InterPro" id="IPR022653">
    <property type="entry name" value="De-COase2_pyr-phos_BS"/>
</dbReference>
<evidence type="ECO:0000256" key="3">
    <source>
        <dbReference type="ARBA" id="ARBA00022898"/>
    </source>
</evidence>
<dbReference type="RefSeq" id="WP_072751108.1">
    <property type="nucleotide sequence ID" value="NZ_FOAW01000012.1"/>
</dbReference>
<evidence type="ECO:0000256" key="6">
    <source>
        <dbReference type="HAMAP-Rule" id="MF_02120"/>
    </source>
</evidence>
<evidence type="ECO:0000313" key="12">
    <source>
        <dbReference type="Proteomes" id="UP000198677"/>
    </source>
</evidence>
<dbReference type="Pfam" id="PF02784">
    <property type="entry name" value="Orn_Arg_deC_N"/>
    <property type="match status" value="1"/>
</dbReference>
<feature type="modified residue" description="N6-(pyridoxal phosphate)lysine" evidence="6 8">
    <location>
        <position position="82"/>
    </location>
</feature>
<dbReference type="InterPro" id="IPR000183">
    <property type="entry name" value="Orn/DAP/Arg_de-COase"/>
</dbReference>
<dbReference type="Gene3D" id="3.20.20.10">
    <property type="entry name" value="Alanine racemase"/>
    <property type="match status" value="1"/>
</dbReference>
<dbReference type="FunFam" id="3.20.20.10:FF:000003">
    <property type="entry name" value="Diaminopimelate decarboxylase"/>
    <property type="match status" value="1"/>
</dbReference>
<dbReference type="CDD" id="cd06828">
    <property type="entry name" value="PLPDE_III_DapDC"/>
    <property type="match status" value="1"/>
</dbReference>
<dbReference type="InterPro" id="IPR009006">
    <property type="entry name" value="Ala_racemase/Decarboxylase_C"/>
</dbReference>
<evidence type="ECO:0000256" key="5">
    <source>
        <dbReference type="ARBA" id="ARBA00023239"/>
    </source>
</evidence>
<feature type="binding site" evidence="6">
    <location>
        <position position="343"/>
    </location>
    <ligand>
        <name>substrate</name>
    </ligand>
</feature>
<dbReference type="EC" id="4.1.1.20" evidence="6 7"/>
<dbReference type="Proteomes" id="UP000198677">
    <property type="component" value="Unassembled WGS sequence"/>
</dbReference>
<feature type="domain" description="Orn/DAP/Arg decarboxylase 2 N-terminal" evidence="10">
    <location>
        <begin position="60"/>
        <end position="310"/>
    </location>
</feature>
<dbReference type="EMBL" id="FOAW01000012">
    <property type="protein sequence ID" value="SEL63024.1"/>
    <property type="molecule type" value="Genomic_DNA"/>
</dbReference>
<dbReference type="HAMAP" id="MF_02120">
    <property type="entry name" value="LysA"/>
    <property type="match status" value="1"/>
</dbReference>
<comment type="catalytic activity">
    <reaction evidence="6 9">
        <text>meso-2,6-diaminopimelate + H(+) = L-lysine + CO2</text>
        <dbReference type="Rhea" id="RHEA:15101"/>
        <dbReference type="ChEBI" id="CHEBI:15378"/>
        <dbReference type="ChEBI" id="CHEBI:16526"/>
        <dbReference type="ChEBI" id="CHEBI:32551"/>
        <dbReference type="ChEBI" id="CHEBI:57791"/>
        <dbReference type="EC" id="4.1.1.20"/>
    </reaction>
</comment>
<feature type="binding site" evidence="6">
    <location>
        <position position="404"/>
    </location>
    <ligand>
        <name>pyridoxal 5'-phosphate</name>
        <dbReference type="ChEBI" id="CHEBI:597326"/>
    </ligand>
</feature>
<dbReference type="OrthoDB" id="9802241at2"/>
<dbReference type="PANTHER" id="PTHR43727">
    <property type="entry name" value="DIAMINOPIMELATE DECARBOXYLASE"/>
    <property type="match status" value="1"/>
</dbReference>
<keyword evidence="5 6" id="KW-0456">Lyase</keyword>
<comment type="function">
    <text evidence="6">Specifically catalyzes the decarboxylation of meso-diaminopimelate (meso-DAP) to L-lysine.</text>
</comment>
<dbReference type="Gene3D" id="2.40.37.10">
    <property type="entry name" value="Lyase, Ornithine Decarboxylase, Chain A, domain 1"/>
    <property type="match status" value="1"/>
</dbReference>
<feature type="binding site" evidence="6">
    <location>
        <position position="261"/>
    </location>
    <ligand>
        <name>pyridoxal 5'-phosphate</name>
        <dbReference type="ChEBI" id="CHEBI:597326"/>
    </ligand>
</feature>
<organism evidence="11 12">
    <name type="scientific">Rhodococcus maanshanensis</name>
    <dbReference type="NCBI Taxonomy" id="183556"/>
    <lineage>
        <taxon>Bacteria</taxon>
        <taxon>Bacillati</taxon>
        <taxon>Actinomycetota</taxon>
        <taxon>Actinomycetes</taxon>
        <taxon>Mycobacteriales</taxon>
        <taxon>Nocardiaceae</taxon>
        <taxon>Rhodococcus</taxon>
    </lineage>
</organism>
<evidence type="ECO:0000256" key="2">
    <source>
        <dbReference type="ARBA" id="ARBA00022793"/>
    </source>
</evidence>
<dbReference type="AlphaFoldDB" id="A0A1H7RTB8"/>
<sequence>MTLLDIFPSLRSAMSPRLDPAVWPINTHHDEHGRITVGGVALSDVADQYGTPSYVIDELDVRHRCRTYREIFPEAEIAYAGKALMTRALASWVSQEGLALDVCSAGELTIALSAGVDPRRIIMHGNAKTPAELTAAIDAGVGRIVIDSYTEIVVLGSALDHKQDVLVRVTPDIDVHGHRAVRTGVADQKFGFPIDHGQADAAIKRVLDQPHLNLIGLHCHLGSQITDPEHFGAAVHRMIAQMAQVYHDHGLILTELNLGGGHAVSYGFDDVPLDLTQLASTVEDALDEACARHRFPRPKITLEPGRAIVARSGVTVYRVVSVKHIEGGRTFVCVDGGMSDNPRVCLYAARYSVALANRHPVGAQVPVTVAGRHCESGDELAVDVPLPADVRPGDVLAIPGTGAYHHGLASSYNSVGRPPIIAVCNGSARELIRRETIDDLLRRESSL</sequence>
<comment type="similarity">
    <text evidence="6">Belongs to the Orn/Lys/Arg decarboxylase class-II family. LysA subfamily.</text>
</comment>